<dbReference type="RefSeq" id="WP_071062453.1">
    <property type="nucleotide sequence ID" value="NZ_MAXA01000151.1"/>
</dbReference>
<gene>
    <name evidence="2" type="ORF">BBK14_33745</name>
</gene>
<evidence type="ECO:0000256" key="1">
    <source>
        <dbReference type="SAM" id="MobiDB-lite"/>
    </source>
</evidence>
<accession>A0A1S1QE15</accession>
<protein>
    <submittedName>
        <fullName evidence="2">Uncharacterized protein</fullName>
    </submittedName>
</protein>
<feature type="region of interest" description="Disordered" evidence="1">
    <location>
        <begin position="61"/>
        <end position="89"/>
    </location>
</feature>
<sequence length="97" mass="10470">MEHIDTDEAYAEVFGMHPTPGLVNYELQGGGSDGESLTLVVGNDGPGEGYEGLPGFVQHWTGTPAPRASEGGPFPPDSEEDDWAPADNFYQYRVGRR</sequence>
<keyword evidence="3" id="KW-1185">Reference proteome</keyword>
<organism evidence="2 3">
    <name type="scientific">Parafrankia soli</name>
    <dbReference type="NCBI Taxonomy" id="2599596"/>
    <lineage>
        <taxon>Bacteria</taxon>
        <taxon>Bacillati</taxon>
        <taxon>Actinomycetota</taxon>
        <taxon>Actinomycetes</taxon>
        <taxon>Frankiales</taxon>
        <taxon>Frankiaceae</taxon>
        <taxon>Parafrankia</taxon>
    </lineage>
</organism>
<dbReference type="AlphaFoldDB" id="A0A1S1QE15"/>
<reference evidence="3" key="1">
    <citation type="submission" date="2016-07" db="EMBL/GenBank/DDBJ databases">
        <title>Frankia sp. NRRL B-16219 Genome sequencing.</title>
        <authorList>
            <person name="Ghodhbane-Gtari F."/>
            <person name="Swanson E."/>
            <person name="Gueddou A."/>
            <person name="Louati M."/>
            <person name="Nouioui I."/>
            <person name="Hezbri K."/>
            <person name="Abebe-Akele F."/>
            <person name="Simpson S."/>
            <person name="Morris K."/>
            <person name="Thomas K."/>
            <person name="Gtari M."/>
            <person name="Tisa L.S."/>
        </authorList>
    </citation>
    <scope>NUCLEOTIDE SEQUENCE [LARGE SCALE GENOMIC DNA]</scope>
    <source>
        <strain evidence="3">NRRL B-16219</strain>
    </source>
</reference>
<evidence type="ECO:0000313" key="3">
    <source>
        <dbReference type="Proteomes" id="UP000179769"/>
    </source>
</evidence>
<comment type="caution">
    <text evidence="2">The sequence shown here is derived from an EMBL/GenBank/DDBJ whole genome shotgun (WGS) entry which is preliminary data.</text>
</comment>
<proteinExistence type="predicted"/>
<dbReference type="OrthoDB" id="9946119at2"/>
<name>A0A1S1QE15_9ACTN</name>
<dbReference type="EMBL" id="MAXA01000151">
    <property type="protein sequence ID" value="OHV33043.1"/>
    <property type="molecule type" value="Genomic_DNA"/>
</dbReference>
<dbReference type="Proteomes" id="UP000179769">
    <property type="component" value="Unassembled WGS sequence"/>
</dbReference>
<evidence type="ECO:0000313" key="2">
    <source>
        <dbReference type="EMBL" id="OHV33043.1"/>
    </source>
</evidence>